<keyword evidence="1" id="KW-0853">WD repeat</keyword>
<feature type="region of interest" description="Disordered" evidence="2">
    <location>
        <begin position="138"/>
        <end position="168"/>
    </location>
</feature>
<dbReference type="CDD" id="cd00200">
    <property type="entry name" value="WD40"/>
    <property type="match status" value="1"/>
</dbReference>
<dbReference type="InterPro" id="IPR015943">
    <property type="entry name" value="WD40/YVTN_repeat-like_dom_sf"/>
</dbReference>
<sequence length="546" mass="60306">MIEEPNSSKSNPPLIKKISVDPEVNRLFNVYTICQSSRCTPLFLNITVTNKSFSSKKSMSLFISSLFTSTLPFSLSHLSFSVFLALSLSFFISHQLYLSLSHVFYLSLSHIFFAIIYSKRETETERVFVMDFPVSEAKPSTPLLSAATSTSSSNSSNSSETDESPVTSLRFEPQDVKYQFSCKPSSGSYSYRSLAILSGHIGSVSCLALCGEFILSASQGKDIIVWQQPDLRLFTKFGQGDGSVKALVTVGNKVFTAHQDSRIRVWKVSRSSENVFKLSDTLPTTKDYLGRFMKQSNYVQTRRHHKKLWIEHADSISCLTVHSGLIYSGSWDKTLKVWRLSDLKCLESIKAHDDAINGLVASKGIVYSASADGKIKAWGKEGKNSHDLKGILEGHKEVSINSVIVSEDGKWVYGGGSDGFVMGWEGSMNFESWKLVNETKAHQMAILCMCQMGEFLCSGSADKSIGIWKREAYGMLSKVGVISGHEGPVKCLQASPSNIGGGFLLYSGSLDKSIRVWWVPKNTANRDDHDTSSMESAVKSSSIMFC</sequence>
<dbReference type="AlphaFoldDB" id="A0AAW2DEL1"/>
<dbReference type="EMBL" id="JAZDWU010000003">
    <property type="protein sequence ID" value="KAL0007056.1"/>
    <property type="molecule type" value="Genomic_DNA"/>
</dbReference>
<dbReference type="Pfam" id="PF00400">
    <property type="entry name" value="WD40"/>
    <property type="match status" value="6"/>
</dbReference>
<accession>A0AAW2DEL1</accession>
<feature type="transmembrane region" description="Helical" evidence="3">
    <location>
        <begin position="96"/>
        <end position="117"/>
    </location>
</feature>
<dbReference type="SMART" id="SM00320">
    <property type="entry name" value="WD40"/>
    <property type="match status" value="7"/>
</dbReference>
<dbReference type="PANTHER" id="PTHR22844:SF340">
    <property type="entry name" value="OS01G0946100 PROTEIN"/>
    <property type="match status" value="1"/>
</dbReference>
<evidence type="ECO:0000313" key="4">
    <source>
        <dbReference type="EMBL" id="KAL0007056.1"/>
    </source>
</evidence>
<reference evidence="4 5" key="1">
    <citation type="submission" date="2024-01" db="EMBL/GenBank/DDBJ databases">
        <title>A telomere-to-telomere, gap-free genome of sweet tea (Lithocarpus litseifolius).</title>
        <authorList>
            <person name="Zhou J."/>
        </authorList>
    </citation>
    <scope>NUCLEOTIDE SEQUENCE [LARGE SCALE GENOMIC DNA]</scope>
    <source>
        <strain evidence="4">Zhou-2022a</strain>
        <tissue evidence="4">Leaf</tissue>
    </source>
</reference>
<dbReference type="PROSITE" id="PS50294">
    <property type="entry name" value="WD_REPEATS_REGION"/>
    <property type="match status" value="1"/>
</dbReference>
<keyword evidence="3" id="KW-0812">Transmembrane</keyword>
<dbReference type="FunFam" id="2.130.10.10:FF:000775">
    <property type="entry name" value="BnaA09g28200D protein"/>
    <property type="match status" value="1"/>
</dbReference>
<dbReference type="InterPro" id="IPR001680">
    <property type="entry name" value="WD40_rpt"/>
</dbReference>
<keyword evidence="3" id="KW-1133">Transmembrane helix</keyword>
<dbReference type="SUPFAM" id="SSF50978">
    <property type="entry name" value="WD40 repeat-like"/>
    <property type="match status" value="1"/>
</dbReference>
<evidence type="ECO:0000256" key="2">
    <source>
        <dbReference type="SAM" id="MobiDB-lite"/>
    </source>
</evidence>
<protein>
    <submittedName>
        <fullName evidence="4">Uncharacterized protein</fullName>
    </submittedName>
</protein>
<evidence type="ECO:0000256" key="1">
    <source>
        <dbReference type="PROSITE-ProRule" id="PRU00221"/>
    </source>
</evidence>
<keyword evidence="3" id="KW-0472">Membrane</keyword>
<comment type="caution">
    <text evidence="4">The sequence shown here is derived from an EMBL/GenBank/DDBJ whole genome shotgun (WGS) entry which is preliminary data.</text>
</comment>
<feature type="compositionally biased region" description="Low complexity" evidence="2">
    <location>
        <begin position="139"/>
        <end position="159"/>
    </location>
</feature>
<dbReference type="InterPro" id="IPR045182">
    <property type="entry name" value="JINGUBANG-like"/>
</dbReference>
<name>A0AAW2DEL1_9ROSI</name>
<dbReference type="Gene3D" id="2.130.10.10">
    <property type="entry name" value="YVTN repeat-like/Quinoprotein amine dehydrogenase"/>
    <property type="match status" value="2"/>
</dbReference>
<dbReference type="InterPro" id="IPR036322">
    <property type="entry name" value="WD40_repeat_dom_sf"/>
</dbReference>
<dbReference type="Proteomes" id="UP001459277">
    <property type="component" value="Unassembled WGS sequence"/>
</dbReference>
<evidence type="ECO:0000313" key="5">
    <source>
        <dbReference type="Proteomes" id="UP001459277"/>
    </source>
</evidence>
<evidence type="ECO:0000256" key="3">
    <source>
        <dbReference type="SAM" id="Phobius"/>
    </source>
</evidence>
<proteinExistence type="predicted"/>
<feature type="repeat" description="WD" evidence="1">
    <location>
        <begin position="309"/>
        <end position="348"/>
    </location>
</feature>
<keyword evidence="5" id="KW-1185">Reference proteome</keyword>
<dbReference type="PANTHER" id="PTHR22844">
    <property type="entry name" value="F-BOX AND WD40 DOMAIN PROTEIN"/>
    <property type="match status" value="1"/>
</dbReference>
<feature type="transmembrane region" description="Helical" evidence="3">
    <location>
        <begin position="61"/>
        <end position="90"/>
    </location>
</feature>
<organism evidence="4 5">
    <name type="scientific">Lithocarpus litseifolius</name>
    <dbReference type="NCBI Taxonomy" id="425828"/>
    <lineage>
        <taxon>Eukaryota</taxon>
        <taxon>Viridiplantae</taxon>
        <taxon>Streptophyta</taxon>
        <taxon>Embryophyta</taxon>
        <taxon>Tracheophyta</taxon>
        <taxon>Spermatophyta</taxon>
        <taxon>Magnoliopsida</taxon>
        <taxon>eudicotyledons</taxon>
        <taxon>Gunneridae</taxon>
        <taxon>Pentapetalae</taxon>
        <taxon>rosids</taxon>
        <taxon>fabids</taxon>
        <taxon>Fagales</taxon>
        <taxon>Fagaceae</taxon>
        <taxon>Lithocarpus</taxon>
    </lineage>
</organism>
<feature type="repeat" description="WD" evidence="1">
    <location>
        <begin position="482"/>
        <end position="517"/>
    </location>
</feature>
<dbReference type="PROSITE" id="PS50082">
    <property type="entry name" value="WD_REPEATS_2"/>
    <property type="match status" value="2"/>
</dbReference>
<gene>
    <name evidence="4" type="ORF">SO802_008558</name>
</gene>